<evidence type="ECO:0000313" key="5">
    <source>
        <dbReference type="EMBL" id="CAH1785152.1"/>
    </source>
</evidence>
<feature type="compositionally biased region" description="Low complexity" evidence="3">
    <location>
        <begin position="300"/>
        <end position="349"/>
    </location>
</feature>
<keyword evidence="6" id="KW-1185">Reference proteome</keyword>
<evidence type="ECO:0000256" key="2">
    <source>
        <dbReference type="PROSITE-ProRule" id="PRU00076"/>
    </source>
</evidence>
<organism evidence="5 6">
    <name type="scientific">Owenia fusiformis</name>
    <name type="common">Polychaete worm</name>
    <dbReference type="NCBI Taxonomy" id="6347"/>
    <lineage>
        <taxon>Eukaryota</taxon>
        <taxon>Metazoa</taxon>
        <taxon>Spiralia</taxon>
        <taxon>Lophotrochozoa</taxon>
        <taxon>Annelida</taxon>
        <taxon>Polychaeta</taxon>
        <taxon>Sedentaria</taxon>
        <taxon>Canalipalpata</taxon>
        <taxon>Sabellida</taxon>
        <taxon>Oweniida</taxon>
        <taxon>Oweniidae</taxon>
        <taxon>Owenia</taxon>
    </lineage>
</organism>
<gene>
    <name evidence="5" type="ORF">OFUS_LOCUS11254</name>
</gene>
<keyword evidence="2" id="KW-0245">EGF-like domain</keyword>
<keyword evidence="1 2" id="KW-1015">Disulfide bond</keyword>
<dbReference type="Proteomes" id="UP000749559">
    <property type="component" value="Unassembled WGS sequence"/>
</dbReference>
<dbReference type="PROSITE" id="PS01186">
    <property type="entry name" value="EGF_2"/>
    <property type="match status" value="1"/>
</dbReference>
<feature type="chain" id="PRO_5043714389" evidence="4">
    <location>
        <begin position="28"/>
        <end position="533"/>
    </location>
</feature>
<dbReference type="GO" id="GO:0016020">
    <property type="term" value="C:membrane"/>
    <property type="evidence" value="ECO:0007669"/>
    <property type="project" value="InterPro"/>
</dbReference>
<dbReference type="PROSITE" id="PS50026">
    <property type="entry name" value="EGF_3"/>
    <property type="match status" value="2"/>
</dbReference>
<feature type="region of interest" description="Disordered" evidence="3">
    <location>
        <begin position="65"/>
        <end position="87"/>
    </location>
</feature>
<feature type="disulfide bond" evidence="2">
    <location>
        <begin position="214"/>
        <end position="231"/>
    </location>
</feature>
<feature type="disulfide bond" evidence="2">
    <location>
        <begin position="280"/>
        <end position="289"/>
    </location>
</feature>
<dbReference type="InterPro" id="IPR003609">
    <property type="entry name" value="Pan_app"/>
</dbReference>
<feature type="compositionally biased region" description="Polar residues" evidence="3">
    <location>
        <begin position="69"/>
        <end position="84"/>
    </location>
</feature>
<dbReference type="PANTHER" id="PTHR23282">
    <property type="entry name" value="APICAL ENDOSOMAL GLYCOPROTEIN PRECURSOR"/>
    <property type="match status" value="1"/>
</dbReference>
<dbReference type="PROSITE" id="PS00022">
    <property type="entry name" value="EGF_1"/>
    <property type="match status" value="1"/>
</dbReference>
<dbReference type="PANTHER" id="PTHR23282:SF101">
    <property type="entry name" value="MAM DOMAIN-CONTAINING PROTEIN"/>
    <property type="match status" value="1"/>
</dbReference>
<dbReference type="Gene3D" id="3.50.4.10">
    <property type="entry name" value="Hepatocyte Growth Factor"/>
    <property type="match status" value="1"/>
</dbReference>
<dbReference type="Pfam" id="PF00024">
    <property type="entry name" value="PAN_1"/>
    <property type="match status" value="1"/>
</dbReference>
<evidence type="ECO:0000256" key="3">
    <source>
        <dbReference type="SAM" id="MobiDB-lite"/>
    </source>
</evidence>
<dbReference type="GO" id="GO:0005509">
    <property type="term" value="F:calcium ion binding"/>
    <property type="evidence" value="ECO:0007669"/>
    <property type="project" value="InterPro"/>
</dbReference>
<dbReference type="SMART" id="SM00473">
    <property type="entry name" value="PAN_AP"/>
    <property type="match status" value="1"/>
</dbReference>
<name>A0A8J1XFM7_OWEFU</name>
<protein>
    <submittedName>
        <fullName evidence="5">Uncharacterized protein</fullName>
    </submittedName>
</protein>
<dbReference type="InterPro" id="IPR013320">
    <property type="entry name" value="ConA-like_dom_sf"/>
</dbReference>
<reference evidence="5" key="1">
    <citation type="submission" date="2022-03" db="EMBL/GenBank/DDBJ databases">
        <authorList>
            <person name="Martin C."/>
        </authorList>
    </citation>
    <scope>NUCLEOTIDE SEQUENCE</scope>
</reference>
<feature type="region of interest" description="Disordered" evidence="3">
    <location>
        <begin position="296"/>
        <end position="356"/>
    </location>
</feature>
<dbReference type="Gene3D" id="2.60.120.200">
    <property type="match status" value="1"/>
</dbReference>
<comment type="caution">
    <text evidence="5">The sequence shown here is derived from an EMBL/GenBank/DDBJ whole genome shotgun (WGS) entry which is preliminary data.</text>
</comment>
<dbReference type="CDD" id="cd01099">
    <property type="entry name" value="PAN_AP_HGF"/>
    <property type="match status" value="1"/>
</dbReference>
<dbReference type="SMART" id="SM00179">
    <property type="entry name" value="EGF_CA"/>
    <property type="match status" value="2"/>
</dbReference>
<sequence length="533" mass="58117">MKISLFKRTSTMFWILTAVLLQAGVVTSEIPGDELWSCDFESNIYCDAVRISEFDPRPPEYMWMRKQGATPSGNTGPQGDNTPGLNGEGHYVYTEASPPREPDDETDFTTPNVKTNVFKKSLTFSYNMYGKSIGYLEVAIRNSTHGENLIYRLAGDQGKEWKSKQLELPIGEFIVVFKSVRGSGWDADIALDDILITVADDVVSDIDPCLSAPCQNGGFCEWNLGDSSYICLCTDKRYSGRLCELDAGAENGACNSNPCQNGGQCIQPNKDDVNVHQCFCLPGYGGPFCEKPPVVDGSVTTSDATSPPSSTATTPPSTTTRPPSTTITPKSTTTTPPSTTTTPTSATSTRSRNVKTTVVADIEQTTKGANISSERSKVYPAPGLGEAPILMHGVYWVHKQQEYLPSRNTDITPGLTKEECLNRCINMTQFLCKSVDYVTSNQECILSNSNRQNASTVSSENMEYYERVELAVNHSVSTEKPKDVSEPTTAVIGQTTKGNQASTSLPGVYPTPGLGETPTMRQGVYWVHKQGEY</sequence>
<dbReference type="SUPFAM" id="SSF57414">
    <property type="entry name" value="Hairpin loop containing domain-like"/>
    <property type="match status" value="1"/>
</dbReference>
<dbReference type="PROSITE" id="PS50948">
    <property type="entry name" value="PAN"/>
    <property type="match status" value="1"/>
</dbReference>
<dbReference type="InterPro" id="IPR051560">
    <property type="entry name" value="MAM_domain-containing"/>
</dbReference>
<dbReference type="CDD" id="cd06263">
    <property type="entry name" value="MAM"/>
    <property type="match status" value="1"/>
</dbReference>
<keyword evidence="4" id="KW-0732">Signal</keyword>
<dbReference type="OrthoDB" id="412155at2759"/>
<dbReference type="Pfam" id="PF00629">
    <property type="entry name" value="MAM"/>
    <property type="match status" value="1"/>
</dbReference>
<dbReference type="SUPFAM" id="SSF49899">
    <property type="entry name" value="Concanavalin A-like lectins/glucanases"/>
    <property type="match status" value="1"/>
</dbReference>
<dbReference type="EMBL" id="CAIIXF020000005">
    <property type="protein sequence ID" value="CAH1785152.1"/>
    <property type="molecule type" value="Genomic_DNA"/>
</dbReference>
<dbReference type="InterPro" id="IPR000742">
    <property type="entry name" value="EGF"/>
</dbReference>
<evidence type="ECO:0000313" key="6">
    <source>
        <dbReference type="Proteomes" id="UP000749559"/>
    </source>
</evidence>
<evidence type="ECO:0000256" key="4">
    <source>
        <dbReference type="SAM" id="SignalP"/>
    </source>
</evidence>
<dbReference type="CDD" id="cd00054">
    <property type="entry name" value="EGF_CA"/>
    <property type="match status" value="1"/>
</dbReference>
<dbReference type="Pfam" id="PF00008">
    <property type="entry name" value="EGF"/>
    <property type="match status" value="2"/>
</dbReference>
<evidence type="ECO:0000256" key="1">
    <source>
        <dbReference type="ARBA" id="ARBA00023157"/>
    </source>
</evidence>
<accession>A0A8J1XFM7</accession>
<dbReference type="Gene3D" id="2.10.25.10">
    <property type="entry name" value="Laminin"/>
    <property type="match status" value="2"/>
</dbReference>
<dbReference type="InterPro" id="IPR001881">
    <property type="entry name" value="EGF-like_Ca-bd_dom"/>
</dbReference>
<feature type="signal peptide" evidence="4">
    <location>
        <begin position="1"/>
        <end position="27"/>
    </location>
</feature>
<dbReference type="SMART" id="SM00181">
    <property type="entry name" value="EGF"/>
    <property type="match status" value="2"/>
</dbReference>
<feature type="non-terminal residue" evidence="5">
    <location>
        <position position="533"/>
    </location>
</feature>
<dbReference type="InterPro" id="IPR000998">
    <property type="entry name" value="MAM_dom"/>
</dbReference>
<dbReference type="SUPFAM" id="SSF57196">
    <property type="entry name" value="EGF/Laminin"/>
    <property type="match status" value="2"/>
</dbReference>
<proteinExistence type="predicted"/>
<comment type="caution">
    <text evidence="2">Lacks conserved residue(s) required for the propagation of feature annotation.</text>
</comment>
<dbReference type="AlphaFoldDB" id="A0A8J1XFM7"/>
<dbReference type="PROSITE" id="PS50060">
    <property type="entry name" value="MAM_2"/>
    <property type="match status" value="1"/>
</dbReference>
<dbReference type="SMART" id="SM00137">
    <property type="entry name" value="MAM"/>
    <property type="match status" value="1"/>
</dbReference>